<reference evidence="2 3" key="2">
    <citation type="submission" date="2020-05" db="EMBL/GenBank/DDBJ databases">
        <title>Identification and distribution of gene clusters putatively required for synthesis of sphingolipid metabolism inhibitors in phylogenetically diverse species of the filamentous fungus Fusarium.</title>
        <authorList>
            <person name="Kim H.-S."/>
            <person name="Busman M."/>
            <person name="Brown D.W."/>
            <person name="Divon H."/>
            <person name="Uhlig S."/>
            <person name="Proctor R.H."/>
        </authorList>
    </citation>
    <scope>NUCLEOTIDE SEQUENCE [LARGE SCALE GENOMIC DNA]</scope>
    <source>
        <strain evidence="2 3">NRRL 25331</strain>
    </source>
</reference>
<gene>
    <name evidence="2" type="ORF">FCIRC_7352</name>
</gene>
<dbReference type="AlphaFoldDB" id="A0A8H5TRW1"/>
<dbReference type="Proteomes" id="UP000572754">
    <property type="component" value="Unassembled WGS sequence"/>
</dbReference>
<evidence type="ECO:0000313" key="3">
    <source>
        <dbReference type="Proteomes" id="UP000572754"/>
    </source>
</evidence>
<dbReference type="PANTHER" id="PTHR33112">
    <property type="entry name" value="DOMAIN PROTEIN, PUTATIVE-RELATED"/>
    <property type="match status" value="1"/>
</dbReference>
<dbReference type="Pfam" id="PF06985">
    <property type="entry name" value="HET"/>
    <property type="match status" value="1"/>
</dbReference>
<accession>A0A8H5TRW1</accession>
<dbReference type="EMBL" id="JAAQPE010000242">
    <property type="protein sequence ID" value="KAF5675368.1"/>
    <property type="molecule type" value="Genomic_DNA"/>
</dbReference>
<name>A0A8H5TRW1_FUSCI</name>
<keyword evidence="3" id="KW-1185">Reference proteome</keyword>
<sequence>MPFPWEAYESSSNGQTCYDLDPKYIPQASSVIKPGRPPGYFSMRQVRLKNVNKLGKHVWFNYPGAAEAQDVCLVCCLIISALWDLHDCDEMFDDPATLVYIDGSVDGSMPLRLRFMHDKLETGAFWIQMPNTRDRRARLGLPNFGLEIYTLQVKSWMRECVQNHSLCQSDGEEPLPKRVVDVGPQDGSRAPALYVSQGEIEPYAALSHCWGKSNLLRTTTATLASRTQGIECSELSTTFQEAILVTRDLGLRYLWIDSLCIVQDDAADWQEQAMRMGDIYTSACVTISATGSSDGSGGLLRTLGTWSS</sequence>
<evidence type="ECO:0000313" key="2">
    <source>
        <dbReference type="EMBL" id="KAF5675368.1"/>
    </source>
</evidence>
<proteinExistence type="predicted"/>
<feature type="domain" description="Heterokaryon incompatibility" evidence="1">
    <location>
        <begin position="203"/>
        <end position="300"/>
    </location>
</feature>
<dbReference type="InterPro" id="IPR010730">
    <property type="entry name" value="HET"/>
</dbReference>
<protein>
    <submittedName>
        <fullName evidence="2">Heterokaryon incompatibility protein</fullName>
    </submittedName>
</protein>
<organism evidence="2 3">
    <name type="scientific">Fusarium circinatum</name>
    <name type="common">Pitch canker fungus</name>
    <name type="synonym">Gibberella circinata</name>
    <dbReference type="NCBI Taxonomy" id="48490"/>
    <lineage>
        <taxon>Eukaryota</taxon>
        <taxon>Fungi</taxon>
        <taxon>Dikarya</taxon>
        <taxon>Ascomycota</taxon>
        <taxon>Pezizomycotina</taxon>
        <taxon>Sordariomycetes</taxon>
        <taxon>Hypocreomycetidae</taxon>
        <taxon>Hypocreales</taxon>
        <taxon>Nectriaceae</taxon>
        <taxon>Fusarium</taxon>
        <taxon>Fusarium fujikuroi species complex</taxon>
    </lineage>
</organism>
<dbReference type="PANTHER" id="PTHR33112:SF13">
    <property type="entry name" value="HETEROKARYON INCOMPATIBILITY DOMAIN-CONTAINING PROTEIN"/>
    <property type="match status" value="1"/>
</dbReference>
<comment type="caution">
    <text evidence="2">The sequence shown here is derived from an EMBL/GenBank/DDBJ whole genome shotgun (WGS) entry which is preliminary data.</text>
</comment>
<reference evidence="3" key="1">
    <citation type="journal article" date="2020" name="BMC Genomics">
        <title>Correction to: Identification and distribution of gene clusters required for synthesis of sphingolipid metabolism inhibitors in diverse species of the filamentous fungus Fusarium.</title>
        <authorList>
            <person name="Kim H.S."/>
            <person name="Lohmar J.M."/>
            <person name="Busman M."/>
            <person name="Brown D.W."/>
            <person name="Naumann T.A."/>
            <person name="Divon H.H."/>
            <person name="Lysoe E."/>
            <person name="Uhlig S."/>
            <person name="Proctor R.H."/>
        </authorList>
    </citation>
    <scope>NUCLEOTIDE SEQUENCE [LARGE SCALE GENOMIC DNA]</scope>
    <source>
        <strain evidence="3">NRRL 25331</strain>
    </source>
</reference>
<evidence type="ECO:0000259" key="1">
    <source>
        <dbReference type="Pfam" id="PF06985"/>
    </source>
</evidence>